<accession>A0A7X5QID3</accession>
<organism evidence="1 2">
    <name type="scientific">Photorhabdus cinerea</name>
    <dbReference type="NCBI Taxonomy" id="471575"/>
    <lineage>
        <taxon>Bacteria</taxon>
        <taxon>Pseudomonadati</taxon>
        <taxon>Pseudomonadota</taxon>
        <taxon>Gammaproteobacteria</taxon>
        <taxon>Enterobacterales</taxon>
        <taxon>Morganellaceae</taxon>
        <taxon>Photorhabdus</taxon>
    </lineage>
</organism>
<dbReference type="Proteomes" id="UP000591844">
    <property type="component" value="Unassembled WGS sequence"/>
</dbReference>
<protein>
    <submittedName>
        <fullName evidence="1">Uncharacterized protein</fullName>
    </submittedName>
</protein>
<dbReference type="EMBL" id="PUJW01000070">
    <property type="protein sequence ID" value="NHB94725.1"/>
    <property type="molecule type" value="Genomic_DNA"/>
</dbReference>
<reference evidence="1 2" key="1">
    <citation type="submission" date="2018-02" db="EMBL/GenBank/DDBJ databases">
        <authorList>
            <person name="Machado R.A."/>
        </authorList>
    </citation>
    <scope>NUCLEOTIDE SEQUENCE [LARGE SCALE GENOMIC DNA]</scope>
    <source>
        <strain evidence="1 2">DSM 19724</strain>
    </source>
</reference>
<dbReference type="AlphaFoldDB" id="A0A7X5QID3"/>
<comment type="caution">
    <text evidence="1">The sequence shown here is derived from an EMBL/GenBank/DDBJ whole genome shotgun (WGS) entry which is preliminary data.</text>
</comment>
<sequence length="67" mass="7349">MFQSPLLIWGNSTVARINITDLSESLITAVRKGQAIVIKQAAKNVAGFIPLNVTVEHSISYYDLPFS</sequence>
<gene>
    <name evidence="1" type="ORF">C5469_22465</name>
</gene>
<name>A0A7X5QID3_9GAMM</name>
<evidence type="ECO:0000313" key="1">
    <source>
        <dbReference type="EMBL" id="NHB94725.1"/>
    </source>
</evidence>
<keyword evidence="2" id="KW-1185">Reference proteome</keyword>
<proteinExistence type="predicted"/>
<evidence type="ECO:0000313" key="2">
    <source>
        <dbReference type="Proteomes" id="UP000591844"/>
    </source>
</evidence>